<reference evidence="1 2" key="1">
    <citation type="submission" date="2017-03" db="EMBL/GenBank/DDBJ databases">
        <title>Genome of the blue death feigning beetle - Asbolus verrucosus.</title>
        <authorList>
            <person name="Rider S.D."/>
        </authorList>
    </citation>
    <scope>NUCLEOTIDE SEQUENCE [LARGE SCALE GENOMIC DNA]</scope>
    <source>
        <strain evidence="1">Butters</strain>
        <tissue evidence="1">Head and leg muscle</tissue>
    </source>
</reference>
<feature type="non-terminal residue" evidence="1">
    <location>
        <position position="1"/>
    </location>
</feature>
<dbReference type="Proteomes" id="UP000292052">
    <property type="component" value="Unassembled WGS sequence"/>
</dbReference>
<gene>
    <name evidence="1" type="ORF">BDFB_014153</name>
</gene>
<comment type="caution">
    <text evidence="1">The sequence shown here is derived from an EMBL/GenBank/DDBJ whole genome shotgun (WGS) entry which is preliminary data.</text>
</comment>
<evidence type="ECO:0000313" key="1">
    <source>
        <dbReference type="EMBL" id="RZC38303.1"/>
    </source>
</evidence>
<dbReference type="AlphaFoldDB" id="A0A482W0A1"/>
<dbReference type="STRING" id="1661398.A0A482W0A1"/>
<organism evidence="1 2">
    <name type="scientific">Asbolus verrucosus</name>
    <name type="common">Desert ironclad beetle</name>
    <dbReference type="NCBI Taxonomy" id="1661398"/>
    <lineage>
        <taxon>Eukaryota</taxon>
        <taxon>Metazoa</taxon>
        <taxon>Ecdysozoa</taxon>
        <taxon>Arthropoda</taxon>
        <taxon>Hexapoda</taxon>
        <taxon>Insecta</taxon>
        <taxon>Pterygota</taxon>
        <taxon>Neoptera</taxon>
        <taxon>Endopterygota</taxon>
        <taxon>Coleoptera</taxon>
        <taxon>Polyphaga</taxon>
        <taxon>Cucujiformia</taxon>
        <taxon>Tenebrionidae</taxon>
        <taxon>Pimeliinae</taxon>
        <taxon>Asbolus</taxon>
    </lineage>
</organism>
<feature type="non-terminal residue" evidence="1">
    <location>
        <position position="170"/>
    </location>
</feature>
<sequence>RRQANFVHLTSFERRRIVGLREGGFSFRQIAIRVERSAPEPAEEPQHQKITSSEYWLSERDSVQFDPLKISEFTIGYVQWAYVFTVRVWFFHRHKIMVANVWSGALNVGIGIISSDMRLQSERGNLAFAIERHVHHTIGIMVWCTLAYGSISPLHLVRGIIIAVRYAMKC</sequence>
<proteinExistence type="predicted"/>
<name>A0A482W0A1_ASBVE</name>
<protein>
    <submittedName>
        <fullName evidence="1">Uncharacterized protein</fullName>
    </submittedName>
</protein>
<keyword evidence="2" id="KW-1185">Reference proteome</keyword>
<dbReference type="EMBL" id="QDEB01044503">
    <property type="protein sequence ID" value="RZC38303.1"/>
    <property type="molecule type" value="Genomic_DNA"/>
</dbReference>
<evidence type="ECO:0000313" key="2">
    <source>
        <dbReference type="Proteomes" id="UP000292052"/>
    </source>
</evidence>
<accession>A0A482W0A1</accession>